<evidence type="ECO:0000256" key="1">
    <source>
        <dbReference type="ARBA" id="ARBA00001971"/>
    </source>
</evidence>
<dbReference type="STRING" id="1160509.A0A3N4I5X5"/>
<evidence type="ECO:0000256" key="3">
    <source>
        <dbReference type="ARBA" id="ARBA00022617"/>
    </source>
</evidence>
<keyword evidence="3 8" id="KW-0349">Heme</keyword>
<dbReference type="PANTHER" id="PTHR24287:SF1">
    <property type="entry name" value="P450, PUTATIVE (EUROFUNG)-RELATED"/>
    <property type="match status" value="1"/>
</dbReference>
<dbReference type="PRINTS" id="PR00464">
    <property type="entry name" value="EP450II"/>
</dbReference>
<protein>
    <submittedName>
        <fullName evidence="10">Cytochrome P450</fullName>
    </submittedName>
</protein>
<dbReference type="Gene3D" id="1.10.630.10">
    <property type="entry name" value="Cytochrome P450"/>
    <property type="match status" value="1"/>
</dbReference>
<dbReference type="PANTHER" id="PTHR24287">
    <property type="entry name" value="P450, PUTATIVE (EUROFUNG)-RELATED"/>
    <property type="match status" value="1"/>
</dbReference>
<dbReference type="EMBL" id="ML119692">
    <property type="protein sequence ID" value="RPA80078.1"/>
    <property type="molecule type" value="Genomic_DNA"/>
</dbReference>
<comment type="cofactor">
    <cofactor evidence="1 8">
        <name>heme</name>
        <dbReference type="ChEBI" id="CHEBI:30413"/>
    </cofactor>
</comment>
<dbReference type="PRINTS" id="PR00385">
    <property type="entry name" value="P450"/>
</dbReference>
<dbReference type="GO" id="GO:0020037">
    <property type="term" value="F:heme binding"/>
    <property type="evidence" value="ECO:0007669"/>
    <property type="project" value="InterPro"/>
</dbReference>
<proteinExistence type="inferred from homology"/>
<evidence type="ECO:0000256" key="7">
    <source>
        <dbReference type="ARBA" id="ARBA00023033"/>
    </source>
</evidence>
<dbReference type="InterPro" id="IPR036396">
    <property type="entry name" value="Cyt_P450_sf"/>
</dbReference>
<evidence type="ECO:0000256" key="9">
    <source>
        <dbReference type="RuleBase" id="RU000461"/>
    </source>
</evidence>
<dbReference type="InterPro" id="IPR002402">
    <property type="entry name" value="Cyt_P450_E_grp-II"/>
</dbReference>
<evidence type="ECO:0000256" key="4">
    <source>
        <dbReference type="ARBA" id="ARBA00022723"/>
    </source>
</evidence>
<dbReference type="InterPro" id="IPR047146">
    <property type="entry name" value="Cyt_P450_E_CYP52_fungi"/>
</dbReference>
<evidence type="ECO:0000256" key="2">
    <source>
        <dbReference type="ARBA" id="ARBA00010617"/>
    </source>
</evidence>
<dbReference type="GO" id="GO:0016712">
    <property type="term" value="F:oxidoreductase activity, acting on paired donors, with incorporation or reduction of molecular oxygen, reduced flavin or flavoprotein as one donor, and incorporation of one atom of oxygen"/>
    <property type="evidence" value="ECO:0007669"/>
    <property type="project" value="InterPro"/>
</dbReference>
<keyword evidence="5 9" id="KW-0560">Oxidoreductase</keyword>
<accession>A0A3N4I5X5</accession>
<dbReference type="CDD" id="cd11063">
    <property type="entry name" value="CYP52"/>
    <property type="match status" value="1"/>
</dbReference>
<comment type="similarity">
    <text evidence="2 9">Belongs to the cytochrome P450 family.</text>
</comment>
<name>A0A3N4I5X5_ASCIM</name>
<keyword evidence="11" id="KW-1185">Reference proteome</keyword>
<dbReference type="AlphaFoldDB" id="A0A3N4I5X5"/>
<dbReference type="InterPro" id="IPR001128">
    <property type="entry name" value="Cyt_P450"/>
</dbReference>
<keyword evidence="6 8" id="KW-0408">Iron</keyword>
<gene>
    <name evidence="10" type="ORF">BJ508DRAFT_210595</name>
</gene>
<evidence type="ECO:0000256" key="5">
    <source>
        <dbReference type="ARBA" id="ARBA00023002"/>
    </source>
</evidence>
<dbReference type="Proteomes" id="UP000275078">
    <property type="component" value="Unassembled WGS sequence"/>
</dbReference>
<evidence type="ECO:0000313" key="10">
    <source>
        <dbReference type="EMBL" id="RPA80078.1"/>
    </source>
</evidence>
<reference evidence="10 11" key="1">
    <citation type="journal article" date="2018" name="Nat. Ecol. Evol.">
        <title>Pezizomycetes genomes reveal the molecular basis of ectomycorrhizal truffle lifestyle.</title>
        <authorList>
            <person name="Murat C."/>
            <person name="Payen T."/>
            <person name="Noel B."/>
            <person name="Kuo A."/>
            <person name="Morin E."/>
            <person name="Chen J."/>
            <person name="Kohler A."/>
            <person name="Krizsan K."/>
            <person name="Balestrini R."/>
            <person name="Da Silva C."/>
            <person name="Montanini B."/>
            <person name="Hainaut M."/>
            <person name="Levati E."/>
            <person name="Barry K.W."/>
            <person name="Belfiori B."/>
            <person name="Cichocki N."/>
            <person name="Clum A."/>
            <person name="Dockter R.B."/>
            <person name="Fauchery L."/>
            <person name="Guy J."/>
            <person name="Iotti M."/>
            <person name="Le Tacon F."/>
            <person name="Lindquist E.A."/>
            <person name="Lipzen A."/>
            <person name="Malagnac F."/>
            <person name="Mello A."/>
            <person name="Molinier V."/>
            <person name="Miyauchi S."/>
            <person name="Poulain J."/>
            <person name="Riccioni C."/>
            <person name="Rubini A."/>
            <person name="Sitrit Y."/>
            <person name="Splivallo R."/>
            <person name="Traeger S."/>
            <person name="Wang M."/>
            <person name="Zifcakova L."/>
            <person name="Wipf D."/>
            <person name="Zambonelli A."/>
            <person name="Paolocci F."/>
            <person name="Nowrousian M."/>
            <person name="Ottonello S."/>
            <person name="Baldrian P."/>
            <person name="Spatafora J.W."/>
            <person name="Henrissat B."/>
            <person name="Nagy L.G."/>
            <person name="Aury J.M."/>
            <person name="Wincker P."/>
            <person name="Grigoriev I.V."/>
            <person name="Bonfante P."/>
            <person name="Martin F.M."/>
        </authorList>
    </citation>
    <scope>NUCLEOTIDE SEQUENCE [LARGE SCALE GENOMIC DNA]</scope>
    <source>
        <strain evidence="10 11">RN42</strain>
    </source>
</reference>
<evidence type="ECO:0000256" key="8">
    <source>
        <dbReference type="PIRSR" id="PIRSR602402-1"/>
    </source>
</evidence>
<dbReference type="OrthoDB" id="1470350at2759"/>
<feature type="binding site" description="axial binding residue" evidence="8">
    <location>
        <position position="463"/>
    </location>
    <ligand>
        <name>heme</name>
        <dbReference type="ChEBI" id="CHEBI:30413"/>
    </ligand>
    <ligandPart>
        <name>Fe</name>
        <dbReference type="ChEBI" id="CHEBI:18248"/>
    </ligandPart>
</feature>
<keyword evidence="4 8" id="KW-0479">Metal-binding</keyword>
<dbReference type="InterPro" id="IPR017972">
    <property type="entry name" value="Cyt_P450_CS"/>
</dbReference>
<dbReference type="InterPro" id="IPR002974">
    <property type="entry name" value="Cyt_P450_E_CYP52_ascomycetes"/>
</dbReference>
<sequence length="516" mass="59079">MSNYLLFLAFIFSYGVYRLITTTIESRKLANLAEERGCKPEKRFDSGFLGLSRFRLVMKHAKAGTVIQFITARFQEKKTWSVNLFGKRVLGTCESENIKAMLAMQFEEFALEYRKVDFNPLLGDGIFNSDGKVWHHSRALLRPQFSRTQISDLDALEVHVQRFMKLIPTDGTEIDIQDLIYRLTIDSATEFLFGKCTEALLSDDGNASLKYGDYSFARAFSEAQEWCIWRLRLGVLSPIAWLIPSYSASNKAVHKIMDRLIASCLAEMKHNPQSLAEKEYNPTDGRYIFLHALAHDTQDPRFLKDQLLNILLAGRDTTAVLITWTLFSLARNPDIYRKIRKEILTHFGTGTEKISFESLKNCTYLRYTLQETLRLFPPVPINSRLAIRNTTLPRGGGPDESAPVIVPKGQLIHYYPYELHRRKEVFGPDAEEFLPDRWDPSHPSYRKIGGWDYVPFNGGPRICLGQQFALTEAGYVVARLVQRIGELGMEDKREPVFAPNMTMPSARPVMMSFREA</sequence>
<dbReference type="PRINTS" id="PR01239">
    <property type="entry name" value="EP450IICYP52"/>
</dbReference>
<dbReference type="Pfam" id="PF00067">
    <property type="entry name" value="p450"/>
    <property type="match status" value="1"/>
</dbReference>
<dbReference type="SUPFAM" id="SSF48264">
    <property type="entry name" value="Cytochrome P450"/>
    <property type="match status" value="1"/>
</dbReference>
<keyword evidence="7 9" id="KW-0503">Monooxygenase</keyword>
<evidence type="ECO:0000256" key="6">
    <source>
        <dbReference type="ARBA" id="ARBA00023004"/>
    </source>
</evidence>
<dbReference type="GO" id="GO:0005506">
    <property type="term" value="F:iron ion binding"/>
    <property type="evidence" value="ECO:0007669"/>
    <property type="project" value="InterPro"/>
</dbReference>
<organism evidence="10 11">
    <name type="scientific">Ascobolus immersus RN42</name>
    <dbReference type="NCBI Taxonomy" id="1160509"/>
    <lineage>
        <taxon>Eukaryota</taxon>
        <taxon>Fungi</taxon>
        <taxon>Dikarya</taxon>
        <taxon>Ascomycota</taxon>
        <taxon>Pezizomycotina</taxon>
        <taxon>Pezizomycetes</taxon>
        <taxon>Pezizales</taxon>
        <taxon>Ascobolaceae</taxon>
        <taxon>Ascobolus</taxon>
    </lineage>
</organism>
<dbReference type="PROSITE" id="PS00086">
    <property type="entry name" value="CYTOCHROME_P450"/>
    <property type="match status" value="1"/>
</dbReference>
<evidence type="ECO:0000313" key="11">
    <source>
        <dbReference type="Proteomes" id="UP000275078"/>
    </source>
</evidence>